<feature type="transmembrane region" description="Helical" evidence="5">
    <location>
        <begin position="56"/>
        <end position="73"/>
    </location>
</feature>
<keyword evidence="3 5" id="KW-1133">Transmembrane helix</keyword>
<dbReference type="EMBL" id="JALEMU010000042">
    <property type="protein sequence ID" value="MCI5755134.1"/>
    <property type="molecule type" value="Genomic_DNA"/>
</dbReference>
<feature type="transmembrane region" description="Helical" evidence="5">
    <location>
        <begin position="93"/>
        <end position="111"/>
    </location>
</feature>
<evidence type="ECO:0000313" key="7">
    <source>
        <dbReference type="Proteomes" id="UP001139365"/>
    </source>
</evidence>
<dbReference type="Proteomes" id="UP001139365">
    <property type="component" value="Unassembled WGS sequence"/>
</dbReference>
<comment type="caution">
    <text evidence="6">The sequence shown here is derived from an EMBL/GenBank/DDBJ whole genome shotgun (WGS) entry which is preliminary data.</text>
</comment>
<dbReference type="InterPro" id="IPR003339">
    <property type="entry name" value="ABC/ECF_trnsptr_transmembrane"/>
</dbReference>
<evidence type="ECO:0000313" key="6">
    <source>
        <dbReference type="EMBL" id="MCI5755134.1"/>
    </source>
</evidence>
<gene>
    <name evidence="6" type="ORF">MR241_02430</name>
</gene>
<reference evidence="6 7" key="1">
    <citation type="submission" date="2022-03" db="EMBL/GenBank/DDBJ databases">
        <title>Metagenome-assembled genomes from swine fecal metagenomes.</title>
        <authorList>
            <person name="Holman D.B."/>
            <person name="Kommadath A."/>
        </authorList>
    </citation>
    <scope>NUCLEOTIDE SEQUENCE [LARGE SCALE GENOMIC DNA]</scope>
    <source>
        <strain evidence="6">SUG147</strain>
    </source>
</reference>
<dbReference type="AlphaFoldDB" id="A0AAE3FGL2"/>
<name>A0AAE3FGL2_9BACT</name>
<feature type="transmembrane region" description="Helical" evidence="5">
    <location>
        <begin position="12"/>
        <end position="44"/>
    </location>
</feature>
<evidence type="ECO:0000256" key="2">
    <source>
        <dbReference type="ARBA" id="ARBA00022692"/>
    </source>
</evidence>
<feature type="transmembrane region" description="Helical" evidence="5">
    <location>
        <begin position="223"/>
        <end position="247"/>
    </location>
</feature>
<protein>
    <submittedName>
        <fullName evidence="6">Energy-coupling factor transporter transmembrane protein EcfT</fullName>
    </submittedName>
</protein>
<dbReference type="GO" id="GO:0005886">
    <property type="term" value="C:plasma membrane"/>
    <property type="evidence" value="ECO:0007669"/>
    <property type="project" value="UniProtKB-ARBA"/>
</dbReference>
<evidence type="ECO:0000256" key="1">
    <source>
        <dbReference type="ARBA" id="ARBA00004141"/>
    </source>
</evidence>
<comment type="subcellular location">
    <subcellularLocation>
        <location evidence="1">Membrane</location>
        <topology evidence="1">Multi-pass membrane protein</topology>
    </subcellularLocation>
</comment>
<sequence length="293" mass="32447">MKAFGNYHPFVLMVYFLSVLLTAMFVSNPVLQLCALGGGILFCLMLQKKSSIPGNIGFYVPLFLMAAVTNPLFSHNGVTPLFFLNGNPVTLEAFIYGIAIAVMVVGVMMWCKCYGEIMTSDKFLYLTGRAAPKLSLVLSIALRFVPMFKRQMQRVSRAQKAMGFYSTGGFVDKIRNAMRVFTAMISWSLENAMETSSSMKARGYGLKGRTNFSLFRFYAGDGIMLAVCAVLLVITISGTAAGETAFYYYPRISRLNCSAFAVIVYAAFGLMSFLPFIIEVKEAVVWKYCVSKI</sequence>
<keyword evidence="2 5" id="KW-0812">Transmembrane</keyword>
<feature type="transmembrane region" description="Helical" evidence="5">
    <location>
        <begin position="123"/>
        <end position="145"/>
    </location>
</feature>
<organism evidence="6 7">
    <name type="scientific">Candidatus Colimorpha enterica</name>
    <dbReference type="NCBI Taxonomy" id="3083063"/>
    <lineage>
        <taxon>Bacteria</taxon>
        <taxon>Pseudomonadati</taxon>
        <taxon>Bacteroidota</taxon>
        <taxon>Bacteroidia</taxon>
        <taxon>Bacteroidales</taxon>
        <taxon>Candidatus Colimorpha</taxon>
    </lineage>
</organism>
<proteinExistence type="predicted"/>
<dbReference type="Pfam" id="PF02361">
    <property type="entry name" value="CbiQ"/>
    <property type="match status" value="1"/>
</dbReference>
<dbReference type="CDD" id="cd16914">
    <property type="entry name" value="EcfT"/>
    <property type="match status" value="1"/>
</dbReference>
<evidence type="ECO:0000256" key="3">
    <source>
        <dbReference type="ARBA" id="ARBA00022989"/>
    </source>
</evidence>
<evidence type="ECO:0000256" key="4">
    <source>
        <dbReference type="ARBA" id="ARBA00023136"/>
    </source>
</evidence>
<evidence type="ECO:0000256" key="5">
    <source>
        <dbReference type="SAM" id="Phobius"/>
    </source>
</evidence>
<keyword evidence="4 5" id="KW-0472">Membrane</keyword>
<feature type="transmembrane region" description="Helical" evidence="5">
    <location>
        <begin position="259"/>
        <end position="278"/>
    </location>
</feature>
<accession>A0AAE3FGL2</accession>